<dbReference type="RefSeq" id="WP_146924740.1">
    <property type="nucleotide sequence ID" value="NZ_BJUY01000023.1"/>
</dbReference>
<name>A0A511AXS1_9LACT</name>
<proteinExistence type="predicted"/>
<reference evidence="1 2" key="1">
    <citation type="submission" date="2019-07" db="EMBL/GenBank/DDBJ databases">
        <title>Whole genome shotgun sequence of Alkalibacterium kapii NBRC 103247.</title>
        <authorList>
            <person name="Hosoyama A."/>
            <person name="Uohara A."/>
            <person name="Ohji S."/>
            <person name="Ichikawa N."/>
        </authorList>
    </citation>
    <scope>NUCLEOTIDE SEQUENCE [LARGE SCALE GENOMIC DNA]</scope>
    <source>
        <strain evidence="1 2">NBRC 103247</strain>
    </source>
</reference>
<evidence type="ECO:0000313" key="1">
    <source>
        <dbReference type="EMBL" id="GEK91931.1"/>
    </source>
</evidence>
<dbReference type="Proteomes" id="UP000321662">
    <property type="component" value="Unassembled WGS sequence"/>
</dbReference>
<accession>A0A511AXS1</accession>
<comment type="caution">
    <text evidence="1">The sequence shown here is derived from an EMBL/GenBank/DDBJ whole genome shotgun (WGS) entry which is preliminary data.</text>
</comment>
<sequence>MGLFDFFKNKKVKPDSSAKNTLQDNDQHTLKHEMQLNEKDFNTDKETIAHIVEKMIQEDPFKNYFSGMTKEDMNARSERYYKYSEITTVNVDFTKSKDQGLVIKIEGISLGILSPEKAQTLESHQDNYLLTAFVYVTGGPFMAYDSTKEVVVEDEEPLGLDIFVQFT</sequence>
<gene>
    <name evidence="1" type="ORF">AKA01nite_15530</name>
</gene>
<keyword evidence="2" id="KW-1185">Reference proteome</keyword>
<evidence type="ECO:0000313" key="2">
    <source>
        <dbReference type="Proteomes" id="UP000321662"/>
    </source>
</evidence>
<organism evidence="1 2">
    <name type="scientific">Alkalibacterium kapii</name>
    <dbReference type="NCBI Taxonomy" id="426704"/>
    <lineage>
        <taxon>Bacteria</taxon>
        <taxon>Bacillati</taxon>
        <taxon>Bacillota</taxon>
        <taxon>Bacilli</taxon>
        <taxon>Lactobacillales</taxon>
        <taxon>Carnobacteriaceae</taxon>
        <taxon>Alkalibacterium</taxon>
    </lineage>
</organism>
<dbReference type="EMBL" id="BJUY01000023">
    <property type="protein sequence ID" value="GEK91931.1"/>
    <property type="molecule type" value="Genomic_DNA"/>
</dbReference>
<protein>
    <submittedName>
        <fullName evidence="1">Uncharacterized protein</fullName>
    </submittedName>
</protein>
<dbReference type="AlphaFoldDB" id="A0A511AXS1"/>
<dbReference type="OrthoDB" id="2167746at2"/>